<comment type="similarity">
    <text evidence="1">Belongs to the FemABX family.</text>
</comment>
<evidence type="ECO:0000256" key="2">
    <source>
        <dbReference type="ARBA" id="ARBA00022679"/>
    </source>
</evidence>
<evidence type="ECO:0000313" key="8">
    <source>
        <dbReference type="Proteomes" id="UP000229112"/>
    </source>
</evidence>
<gene>
    <name evidence="7" type="ORF">COU06_00515</name>
</gene>
<accession>A0A2M6WKR0</accession>
<dbReference type="Pfam" id="PF02388">
    <property type="entry name" value="FemAB"/>
    <property type="match status" value="1"/>
</dbReference>
<dbReference type="AlphaFoldDB" id="A0A2M6WKR0"/>
<dbReference type="InterPro" id="IPR003447">
    <property type="entry name" value="FEMABX"/>
</dbReference>
<keyword evidence="6" id="KW-0961">Cell wall biogenesis/degradation</keyword>
<keyword evidence="3" id="KW-0133">Cell shape</keyword>
<keyword evidence="5" id="KW-0012">Acyltransferase</keyword>
<dbReference type="PROSITE" id="PS51191">
    <property type="entry name" value="FEMABX"/>
    <property type="match status" value="1"/>
</dbReference>
<evidence type="ECO:0008006" key="9">
    <source>
        <dbReference type="Google" id="ProtNLM"/>
    </source>
</evidence>
<protein>
    <recommendedName>
        <fullName evidence="9">BioF2-like acetyltransferase domain-containing protein</fullName>
    </recommendedName>
</protein>
<evidence type="ECO:0000256" key="6">
    <source>
        <dbReference type="ARBA" id="ARBA00023316"/>
    </source>
</evidence>
<dbReference type="GO" id="GO:0009252">
    <property type="term" value="P:peptidoglycan biosynthetic process"/>
    <property type="evidence" value="ECO:0007669"/>
    <property type="project" value="UniProtKB-KW"/>
</dbReference>
<dbReference type="Proteomes" id="UP000229112">
    <property type="component" value="Unassembled WGS sequence"/>
</dbReference>
<dbReference type="PANTHER" id="PTHR36174:SF1">
    <property type="entry name" value="LIPID II:GLYCINE GLYCYLTRANSFERASE"/>
    <property type="match status" value="1"/>
</dbReference>
<organism evidence="7 8">
    <name type="scientific">Candidatus Harrisonbacteria bacterium CG10_big_fil_rev_8_21_14_0_10_38_8</name>
    <dbReference type="NCBI Taxonomy" id="1974582"/>
    <lineage>
        <taxon>Bacteria</taxon>
        <taxon>Candidatus Harrisoniibacteriota</taxon>
    </lineage>
</organism>
<proteinExistence type="inferred from homology"/>
<evidence type="ECO:0000256" key="4">
    <source>
        <dbReference type="ARBA" id="ARBA00022984"/>
    </source>
</evidence>
<comment type="caution">
    <text evidence="7">The sequence shown here is derived from an EMBL/GenBank/DDBJ whole genome shotgun (WGS) entry which is preliminary data.</text>
</comment>
<dbReference type="GO" id="GO:0008360">
    <property type="term" value="P:regulation of cell shape"/>
    <property type="evidence" value="ECO:0007669"/>
    <property type="project" value="UniProtKB-KW"/>
</dbReference>
<dbReference type="SUPFAM" id="SSF55729">
    <property type="entry name" value="Acyl-CoA N-acyltransferases (Nat)"/>
    <property type="match status" value="2"/>
</dbReference>
<dbReference type="Gene3D" id="3.40.630.30">
    <property type="match status" value="1"/>
</dbReference>
<evidence type="ECO:0000256" key="5">
    <source>
        <dbReference type="ARBA" id="ARBA00023315"/>
    </source>
</evidence>
<dbReference type="GO" id="GO:0016755">
    <property type="term" value="F:aminoacyltransferase activity"/>
    <property type="evidence" value="ECO:0007669"/>
    <property type="project" value="InterPro"/>
</dbReference>
<sequence length="338" mass="39352">MNIAQINNKEIWESFIAQVKPKTFLQSYNWSQVNEKRGDKVFRLGIYQDDLLQAIALVVKIKARRGDFLFIPHGPVILDNKSEVISTLTSYLITLGRQEKCDFIRVSPLLEKTAENQDIFALLGYKEAPIHMMHPERSWILDITSDPETLLAQMRKTTRYCIKKSLKEDIEIEIINSASAIDNFWLVYEATAKRQSFTPFTKNYITTEFNAFKEDNQISFFFAKYKGEIVASAIILFYSDSAFYHHGASVHKYEKLNTSYLLQWSAILEAKKRNLKYYNFWGVSPKDKPSHPWSGLSLFKQGFGGADEEYLHAKDYPLTKKYKLAWIVEKIRTKMRGY</sequence>
<dbReference type="PANTHER" id="PTHR36174">
    <property type="entry name" value="LIPID II:GLYCINE GLYCYLTRANSFERASE"/>
    <property type="match status" value="1"/>
</dbReference>
<keyword evidence="4" id="KW-0573">Peptidoglycan synthesis</keyword>
<dbReference type="EMBL" id="PFAY01000003">
    <property type="protein sequence ID" value="PIT93346.1"/>
    <property type="molecule type" value="Genomic_DNA"/>
</dbReference>
<keyword evidence="2" id="KW-0808">Transferase</keyword>
<dbReference type="GO" id="GO:0071555">
    <property type="term" value="P:cell wall organization"/>
    <property type="evidence" value="ECO:0007669"/>
    <property type="project" value="UniProtKB-KW"/>
</dbReference>
<evidence type="ECO:0000256" key="1">
    <source>
        <dbReference type="ARBA" id="ARBA00009943"/>
    </source>
</evidence>
<name>A0A2M6WKR0_9BACT</name>
<dbReference type="InterPro" id="IPR016181">
    <property type="entry name" value="Acyl_CoA_acyltransferase"/>
</dbReference>
<reference evidence="8" key="1">
    <citation type="submission" date="2017-09" db="EMBL/GenBank/DDBJ databases">
        <title>Depth-based differentiation of microbial function through sediment-hosted aquifers and enrichment of novel symbionts in the deep terrestrial subsurface.</title>
        <authorList>
            <person name="Probst A.J."/>
            <person name="Ladd B."/>
            <person name="Jarett J.K."/>
            <person name="Geller-Mcgrath D.E."/>
            <person name="Sieber C.M.K."/>
            <person name="Emerson J.B."/>
            <person name="Anantharaman K."/>
            <person name="Thomas B.C."/>
            <person name="Malmstrom R."/>
            <person name="Stieglmeier M."/>
            <person name="Klingl A."/>
            <person name="Woyke T."/>
            <person name="Ryan C.M."/>
            <person name="Banfield J.F."/>
        </authorList>
    </citation>
    <scope>NUCLEOTIDE SEQUENCE [LARGE SCALE GENOMIC DNA]</scope>
</reference>
<dbReference type="InterPro" id="IPR050644">
    <property type="entry name" value="PG_Glycine_Bridge_Synth"/>
</dbReference>
<evidence type="ECO:0000313" key="7">
    <source>
        <dbReference type="EMBL" id="PIT93346.1"/>
    </source>
</evidence>
<evidence type="ECO:0000256" key="3">
    <source>
        <dbReference type="ARBA" id="ARBA00022960"/>
    </source>
</evidence>